<feature type="region of interest" description="Disordered" evidence="2">
    <location>
        <begin position="1"/>
        <end position="24"/>
    </location>
</feature>
<evidence type="ECO:0000256" key="1">
    <source>
        <dbReference type="SAM" id="Coils"/>
    </source>
</evidence>
<dbReference type="AlphaFoldDB" id="A0A0G4EW05"/>
<protein>
    <submittedName>
        <fullName evidence="3">Uncharacterized protein</fullName>
    </submittedName>
</protein>
<keyword evidence="4" id="KW-1185">Reference proteome</keyword>
<dbReference type="VEuPathDB" id="CryptoDB:Vbra_13654"/>
<sequence length="225" mass="23769">MLMRGGPPTPKPSPAAGPSCASGVSREPHLVADDVLATEGELTQMVQRCKGDIAELRDGISAVLAASVSLQPTIQQLTQEHAKLHQKALSRLTAARLTSLDTAAAIDAFLQDIKRAKADIRSLTKEASVTQARLEAGSGAAPPLSAPAKGTCVMCISEPPSVVFFPCKQQSLCHACWEVLSKRHEAAKIEKERLEKLGKLVPPAIARDAVLKCPAAMGRPSMPIV</sequence>
<dbReference type="Gene3D" id="3.30.40.10">
    <property type="entry name" value="Zinc/RING finger domain, C3HC4 (zinc finger)"/>
    <property type="match status" value="1"/>
</dbReference>
<evidence type="ECO:0000256" key="2">
    <source>
        <dbReference type="SAM" id="MobiDB-lite"/>
    </source>
</evidence>
<keyword evidence="1" id="KW-0175">Coiled coil</keyword>
<dbReference type="InParanoid" id="A0A0G4EW05"/>
<name>A0A0G4EW05_VITBC</name>
<accession>A0A0G4EW05</accession>
<feature type="coiled-coil region" evidence="1">
    <location>
        <begin position="106"/>
        <end position="133"/>
    </location>
</feature>
<dbReference type="InterPro" id="IPR013083">
    <property type="entry name" value="Znf_RING/FYVE/PHD"/>
</dbReference>
<dbReference type="Pfam" id="PF13920">
    <property type="entry name" value="zf-C3HC4_3"/>
    <property type="match status" value="1"/>
</dbReference>
<evidence type="ECO:0000313" key="4">
    <source>
        <dbReference type="Proteomes" id="UP000041254"/>
    </source>
</evidence>
<proteinExistence type="predicted"/>
<reference evidence="3 4" key="1">
    <citation type="submission" date="2014-11" db="EMBL/GenBank/DDBJ databases">
        <authorList>
            <person name="Zhu J."/>
            <person name="Qi W."/>
            <person name="Song R."/>
        </authorList>
    </citation>
    <scope>NUCLEOTIDE SEQUENCE [LARGE SCALE GENOMIC DNA]</scope>
</reference>
<evidence type="ECO:0000313" key="3">
    <source>
        <dbReference type="EMBL" id="CEM02505.1"/>
    </source>
</evidence>
<dbReference type="EMBL" id="CDMY01000328">
    <property type="protein sequence ID" value="CEM02505.1"/>
    <property type="molecule type" value="Genomic_DNA"/>
</dbReference>
<dbReference type="Proteomes" id="UP000041254">
    <property type="component" value="Unassembled WGS sequence"/>
</dbReference>
<gene>
    <name evidence="3" type="ORF">Vbra_13654</name>
</gene>
<dbReference type="PhylomeDB" id="A0A0G4EW05"/>
<organism evidence="3 4">
    <name type="scientific">Vitrella brassicaformis (strain CCMP3155)</name>
    <dbReference type="NCBI Taxonomy" id="1169540"/>
    <lineage>
        <taxon>Eukaryota</taxon>
        <taxon>Sar</taxon>
        <taxon>Alveolata</taxon>
        <taxon>Colpodellida</taxon>
        <taxon>Vitrellaceae</taxon>
        <taxon>Vitrella</taxon>
    </lineage>
</organism>